<name>A0A0B7B6C1_9EUPU</name>
<accession>A0A0B7B6C1</accession>
<evidence type="ECO:0000256" key="1">
    <source>
        <dbReference type="SAM" id="MobiDB-lite"/>
    </source>
</evidence>
<evidence type="ECO:0000313" key="2">
    <source>
        <dbReference type="EMBL" id="CEK87670.1"/>
    </source>
</evidence>
<proteinExistence type="predicted"/>
<feature type="region of interest" description="Disordered" evidence="1">
    <location>
        <begin position="1"/>
        <end position="22"/>
    </location>
</feature>
<dbReference type="AlphaFoldDB" id="A0A0B7B6C1"/>
<gene>
    <name evidence="2" type="primary">ORF160684</name>
</gene>
<protein>
    <submittedName>
        <fullName evidence="2">Uncharacterized protein</fullName>
    </submittedName>
</protein>
<dbReference type="EMBL" id="HACG01040805">
    <property type="protein sequence ID" value="CEK87670.1"/>
    <property type="molecule type" value="Transcribed_RNA"/>
</dbReference>
<organism evidence="2">
    <name type="scientific">Arion vulgaris</name>
    <dbReference type="NCBI Taxonomy" id="1028688"/>
    <lineage>
        <taxon>Eukaryota</taxon>
        <taxon>Metazoa</taxon>
        <taxon>Spiralia</taxon>
        <taxon>Lophotrochozoa</taxon>
        <taxon>Mollusca</taxon>
        <taxon>Gastropoda</taxon>
        <taxon>Heterobranchia</taxon>
        <taxon>Euthyneura</taxon>
        <taxon>Panpulmonata</taxon>
        <taxon>Eupulmonata</taxon>
        <taxon>Stylommatophora</taxon>
        <taxon>Helicina</taxon>
        <taxon>Arionoidea</taxon>
        <taxon>Arionidae</taxon>
        <taxon>Arion</taxon>
    </lineage>
</organism>
<sequence length="55" mass="6593">MGNEISRKGHQQHKKRSHIYQHQREGWNYTNLELHKKQNEMVLLPSKNAAGQHYL</sequence>
<reference evidence="2" key="1">
    <citation type="submission" date="2014-12" db="EMBL/GenBank/DDBJ databases">
        <title>Insight into the proteome of Arion vulgaris.</title>
        <authorList>
            <person name="Aradska J."/>
            <person name="Bulat T."/>
            <person name="Smidak R."/>
            <person name="Sarate P."/>
            <person name="Gangsoo J."/>
            <person name="Sialana F."/>
            <person name="Bilban M."/>
            <person name="Lubec G."/>
        </authorList>
    </citation>
    <scope>NUCLEOTIDE SEQUENCE</scope>
    <source>
        <tissue evidence="2">Skin</tissue>
    </source>
</reference>
<feature type="compositionally biased region" description="Basic residues" evidence="1">
    <location>
        <begin position="8"/>
        <end position="21"/>
    </location>
</feature>